<dbReference type="InterPro" id="IPR007630">
    <property type="entry name" value="RNA_pol_sigma70_r4"/>
</dbReference>
<feature type="compositionally biased region" description="Basic and acidic residues" evidence="5">
    <location>
        <begin position="113"/>
        <end position="125"/>
    </location>
</feature>
<dbReference type="Pfam" id="PF04545">
    <property type="entry name" value="Sigma70_r4"/>
    <property type="match status" value="1"/>
</dbReference>
<feature type="region of interest" description="Disordered" evidence="5">
    <location>
        <begin position="104"/>
        <end position="131"/>
    </location>
</feature>
<dbReference type="InterPro" id="IPR013325">
    <property type="entry name" value="RNA_pol_sigma_r2"/>
</dbReference>
<evidence type="ECO:0000313" key="8">
    <source>
        <dbReference type="Proteomes" id="UP000606499"/>
    </source>
</evidence>
<evidence type="ECO:0000259" key="6">
    <source>
        <dbReference type="Pfam" id="PF04545"/>
    </source>
</evidence>
<dbReference type="PANTHER" id="PTHR30385">
    <property type="entry name" value="SIGMA FACTOR F FLAGELLAR"/>
    <property type="match status" value="1"/>
</dbReference>
<dbReference type="GO" id="GO:0003677">
    <property type="term" value="F:DNA binding"/>
    <property type="evidence" value="ECO:0007669"/>
    <property type="project" value="UniProtKB-KW"/>
</dbReference>
<feature type="domain" description="RNA polymerase sigma-70 region 4" evidence="6">
    <location>
        <begin position="155"/>
        <end position="203"/>
    </location>
</feature>
<protein>
    <submittedName>
        <fullName evidence="7">Sigma-70 family RNA polymerase sigma factor</fullName>
    </submittedName>
</protein>
<organism evidence="7 8">
    <name type="scientific">Agathobaculum faecis</name>
    <dbReference type="NCBI Taxonomy" id="2763013"/>
    <lineage>
        <taxon>Bacteria</taxon>
        <taxon>Bacillati</taxon>
        <taxon>Bacillota</taxon>
        <taxon>Clostridia</taxon>
        <taxon>Eubacteriales</taxon>
        <taxon>Butyricicoccaceae</taxon>
        <taxon>Agathobaculum</taxon>
    </lineage>
</organism>
<dbReference type="InterPro" id="IPR014284">
    <property type="entry name" value="RNA_pol_sigma-70_dom"/>
</dbReference>
<dbReference type="NCBIfam" id="TIGR02937">
    <property type="entry name" value="sigma70-ECF"/>
    <property type="match status" value="1"/>
</dbReference>
<keyword evidence="2" id="KW-0731">Sigma factor</keyword>
<accession>A0A923RWG4</accession>
<reference evidence="7" key="1">
    <citation type="submission" date="2020-08" db="EMBL/GenBank/DDBJ databases">
        <title>Genome public.</title>
        <authorList>
            <person name="Liu C."/>
            <person name="Sun Q."/>
        </authorList>
    </citation>
    <scope>NUCLEOTIDE SEQUENCE</scope>
    <source>
        <strain evidence="7">NSJ-28</strain>
    </source>
</reference>
<dbReference type="CDD" id="cd06171">
    <property type="entry name" value="Sigma70_r4"/>
    <property type="match status" value="1"/>
</dbReference>
<dbReference type="AlphaFoldDB" id="A0A923RWG4"/>
<evidence type="ECO:0000256" key="4">
    <source>
        <dbReference type="ARBA" id="ARBA00023163"/>
    </source>
</evidence>
<evidence type="ECO:0000256" key="2">
    <source>
        <dbReference type="ARBA" id="ARBA00023082"/>
    </source>
</evidence>
<sequence length="252" mass="28554">MTNEELAARAKTGDRDALAQLWEQNRGVLASIFRELARKAGARMAAMGVTWEDVEQSFFLAVALAVRLYEPERGVLFASFLKYPVRQVFFDMVGWRTERQKHDPLGKSVSLDEPVRGEDGSETARGELVPDPTDAYEDAEEQFYIEQLHAALDKCLDALEQEQAAAIRYRYYDGLTLAEAGDRLGCNAEYARKLEYKGLRRLRSPQNIRRLEQYREQIVSEGAYHGTGWAAWNSGGSVEERTIIRLEGKGLL</sequence>
<keyword evidence="1" id="KW-0805">Transcription regulation</keyword>
<dbReference type="Gene3D" id="1.10.1740.10">
    <property type="match status" value="1"/>
</dbReference>
<keyword evidence="8" id="KW-1185">Reference proteome</keyword>
<evidence type="ECO:0000256" key="3">
    <source>
        <dbReference type="ARBA" id="ARBA00023125"/>
    </source>
</evidence>
<dbReference type="SUPFAM" id="SSF88946">
    <property type="entry name" value="Sigma2 domain of RNA polymerase sigma factors"/>
    <property type="match status" value="1"/>
</dbReference>
<dbReference type="RefSeq" id="WP_186950065.1">
    <property type="nucleotide sequence ID" value="NZ_JACOPL010000009.1"/>
</dbReference>
<comment type="caution">
    <text evidence="7">The sequence shown here is derived from an EMBL/GenBank/DDBJ whole genome shotgun (WGS) entry which is preliminary data.</text>
</comment>
<dbReference type="Proteomes" id="UP000606499">
    <property type="component" value="Unassembled WGS sequence"/>
</dbReference>
<proteinExistence type="predicted"/>
<gene>
    <name evidence="7" type="ORF">H8S45_10705</name>
</gene>
<dbReference type="Gene3D" id="1.20.140.160">
    <property type="match status" value="1"/>
</dbReference>
<keyword evidence="4" id="KW-0804">Transcription</keyword>
<dbReference type="InterPro" id="IPR013324">
    <property type="entry name" value="RNA_pol_sigma_r3/r4-like"/>
</dbReference>
<dbReference type="GO" id="GO:0016987">
    <property type="term" value="F:sigma factor activity"/>
    <property type="evidence" value="ECO:0007669"/>
    <property type="project" value="UniProtKB-KW"/>
</dbReference>
<dbReference type="EMBL" id="JACOPL010000009">
    <property type="protein sequence ID" value="MBC5725924.1"/>
    <property type="molecule type" value="Genomic_DNA"/>
</dbReference>
<name>A0A923RWG4_9FIRM</name>
<evidence type="ECO:0000256" key="1">
    <source>
        <dbReference type="ARBA" id="ARBA00023015"/>
    </source>
</evidence>
<keyword evidence="3" id="KW-0238">DNA-binding</keyword>
<dbReference type="GO" id="GO:0006352">
    <property type="term" value="P:DNA-templated transcription initiation"/>
    <property type="evidence" value="ECO:0007669"/>
    <property type="project" value="InterPro"/>
</dbReference>
<evidence type="ECO:0000313" key="7">
    <source>
        <dbReference type="EMBL" id="MBC5725924.1"/>
    </source>
</evidence>
<evidence type="ECO:0000256" key="5">
    <source>
        <dbReference type="SAM" id="MobiDB-lite"/>
    </source>
</evidence>
<dbReference type="SUPFAM" id="SSF88659">
    <property type="entry name" value="Sigma3 and sigma4 domains of RNA polymerase sigma factors"/>
    <property type="match status" value="1"/>
</dbReference>